<dbReference type="Pfam" id="PF10604">
    <property type="entry name" value="Polyketide_cyc2"/>
    <property type="match status" value="1"/>
</dbReference>
<proteinExistence type="predicted"/>
<comment type="caution">
    <text evidence="2">The sequence shown here is derived from an EMBL/GenBank/DDBJ whole genome shotgun (WGS) entry which is preliminary data.</text>
</comment>
<accession>A0ABP5GNK1</accession>
<keyword evidence="1" id="KW-0732">Signal</keyword>
<feature type="signal peptide" evidence="1">
    <location>
        <begin position="1"/>
        <end position="27"/>
    </location>
</feature>
<dbReference type="EMBL" id="BAAAQN010000052">
    <property type="protein sequence ID" value="GAA2051649.1"/>
    <property type="molecule type" value="Genomic_DNA"/>
</dbReference>
<sequence length="213" mass="22501">MSVSVVRGAKRHAVAVVVMSAMGIATAVPARASVDPASGSVSSLTCRGQGVDPNAKVRYKTQILIHAPLETVWRLQTDVENWPSWQAAVMSAERLDHHGKGALRAGSSFRWTTPVPATPVSPATTLTITSTVQQLKHGSCIRWTGPAVGGGLLINGTHVWNFTKVPGGVLVRTEETHTGPQVDANVDMATQLLGGGLEAWLAELKATAEARTR</sequence>
<dbReference type="SUPFAM" id="SSF55961">
    <property type="entry name" value="Bet v1-like"/>
    <property type="match status" value="1"/>
</dbReference>
<reference evidence="3" key="1">
    <citation type="journal article" date="2019" name="Int. J. Syst. Evol. Microbiol.">
        <title>The Global Catalogue of Microorganisms (GCM) 10K type strain sequencing project: providing services to taxonomists for standard genome sequencing and annotation.</title>
        <authorList>
            <consortium name="The Broad Institute Genomics Platform"/>
            <consortium name="The Broad Institute Genome Sequencing Center for Infectious Disease"/>
            <person name="Wu L."/>
            <person name="Ma J."/>
        </authorList>
    </citation>
    <scope>NUCLEOTIDE SEQUENCE [LARGE SCALE GENOMIC DNA]</scope>
    <source>
        <strain evidence="3">JCM 16014</strain>
    </source>
</reference>
<protein>
    <submittedName>
        <fullName evidence="2">SRPBCC family protein</fullName>
    </submittedName>
</protein>
<dbReference type="Gene3D" id="3.30.530.20">
    <property type="match status" value="1"/>
</dbReference>
<gene>
    <name evidence="2" type="ORF">GCM10009839_68430</name>
</gene>
<evidence type="ECO:0000256" key="1">
    <source>
        <dbReference type="SAM" id="SignalP"/>
    </source>
</evidence>
<dbReference type="InterPro" id="IPR019587">
    <property type="entry name" value="Polyketide_cyclase/dehydratase"/>
</dbReference>
<dbReference type="Proteomes" id="UP001500751">
    <property type="component" value="Unassembled WGS sequence"/>
</dbReference>
<organism evidence="2 3">
    <name type="scientific">Catenulispora yoronensis</name>
    <dbReference type="NCBI Taxonomy" id="450799"/>
    <lineage>
        <taxon>Bacteria</taxon>
        <taxon>Bacillati</taxon>
        <taxon>Actinomycetota</taxon>
        <taxon>Actinomycetes</taxon>
        <taxon>Catenulisporales</taxon>
        <taxon>Catenulisporaceae</taxon>
        <taxon>Catenulispora</taxon>
    </lineage>
</organism>
<evidence type="ECO:0000313" key="2">
    <source>
        <dbReference type="EMBL" id="GAA2051649.1"/>
    </source>
</evidence>
<dbReference type="RefSeq" id="WP_344669841.1">
    <property type="nucleotide sequence ID" value="NZ_BAAAQN010000052.1"/>
</dbReference>
<feature type="chain" id="PRO_5046806256" evidence="1">
    <location>
        <begin position="28"/>
        <end position="213"/>
    </location>
</feature>
<dbReference type="InterPro" id="IPR023393">
    <property type="entry name" value="START-like_dom_sf"/>
</dbReference>
<name>A0ABP5GNK1_9ACTN</name>
<evidence type="ECO:0000313" key="3">
    <source>
        <dbReference type="Proteomes" id="UP001500751"/>
    </source>
</evidence>
<keyword evidence="3" id="KW-1185">Reference proteome</keyword>